<comment type="subcellular location">
    <subcellularLocation>
        <location evidence="1">Membrane</location>
        <topology evidence="1">Multi-pass membrane protein</topology>
    </subcellularLocation>
</comment>
<proteinExistence type="predicted"/>
<feature type="transmembrane region" description="Helical" evidence="11">
    <location>
        <begin position="249"/>
        <end position="276"/>
    </location>
</feature>
<dbReference type="InterPro" id="IPR050368">
    <property type="entry name" value="ClC-type_chloride_channel"/>
</dbReference>
<evidence type="ECO:0000256" key="5">
    <source>
        <dbReference type="ARBA" id="ARBA00023065"/>
    </source>
</evidence>
<evidence type="ECO:0000313" key="13">
    <source>
        <dbReference type="EMBL" id="SDD92785.1"/>
    </source>
</evidence>
<sequence length="590" mass="61233">MVDANPGEGPRRGKADRDDTVTGSLYRMIVLSALAVAVGTVTALAAIAFVDAVNWLNDALLISPRVRVQLEDQRLLVVAVTVLVPTLGGLAVGMMLRHLSPERRPLGPPDAIRAAQTRTAPPSARAGVVSTLAAVLALGCGASVGEYGPMVYLGALVGGVAARLNARIGNLRTIAIACGVAAAISTAFNAPIAGLVFAHEVILRHYSIRAFAPTTVAAATGFVVANVVFHRPALFLVDFGGVQHGYEFPVFAVVGVLAALVAVTFMRLILTTAALAERWRIPASLRPALAGLAVGVVALGLPDVLGIGTEALRFATIEGAFVPWELALLLVAKIGLTALCLGWGFAGGVFSPSLLIGILFGALVWSGLDGALGLATSGLVVYAICGMMALTSAVIGAPLATILVVFELTHNYDLTIAAMVSVVFSNLLSYQLFGRSLFDVQLAQQGVDLSAGRDRAMLDGMPVTACMGEDVPRADTGEPVGAVLDRLTAAGRAEAVVTDADGCYVGMLRVQDARAREHETAGAVARVGEVVLHRETTVWGAMQALKGFVGDAAPVVDDDGRLIGMVTEAAVIGAYLDTMRDLRREEHEGP</sequence>
<feature type="transmembrane region" description="Helical" evidence="11">
    <location>
        <begin position="288"/>
        <end position="309"/>
    </location>
</feature>
<evidence type="ECO:0000313" key="14">
    <source>
        <dbReference type="Proteomes" id="UP000199412"/>
    </source>
</evidence>
<dbReference type="PANTHER" id="PTHR43427">
    <property type="entry name" value="CHLORIDE CHANNEL PROTEIN CLC-E"/>
    <property type="match status" value="1"/>
</dbReference>
<evidence type="ECO:0000256" key="7">
    <source>
        <dbReference type="ARBA" id="ARBA00023173"/>
    </source>
</evidence>
<dbReference type="Gene3D" id="1.10.3080.10">
    <property type="entry name" value="Clc chloride channel"/>
    <property type="match status" value="1"/>
</dbReference>
<dbReference type="PRINTS" id="PR00762">
    <property type="entry name" value="CLCHANNEL"/>
</dbReference>
<dbReference type="InterPro" id="IPR000644">
    <property type="entry name" value="CBS_dom"/>
</dbReference>
<feature type="transmembrane region" description="Helical" evidence="11">
    <location>
        <begin position="412"/>
        <end position="433"/>
    </location>
</feature>
<accession>A0A1G6YT19</accession>
<evidence type="ECO:0000256" key="4">
    <source>
        <dbReference type="ARBA" id="ARBA00022989"/>
    </source>
</evidence>
<evidence type="ECO:0000256" key="3">
    <source>
        <dbReference type="ARBA" id="ARBA00022692"/>
    </source>
</evidence>
<keyword evidence="2" id="KW-0813">Transport</keyword>
<feature type="transmembrane region" description="Helical" evidence="11">
    <location>
        <begin position="349"/>
        <end position="368"/>
    </location>
</feature>
<keyword evidence="3 11" id="KW-0812">Transmembrane</keyword>
<dbReference type="PANTHER" id="PTHR43427:SF6">
    <property type="entry name" value="CHLORIDE CHANNEL PROTEIN CLC-E"/>
    <property type="match status" value="1"/>
</dbReference>
<dbReference type="Proteomes" id="UP000199412">
    <property type="component" value="Unassembled WGS sequence"/>
</dbReference>
<feature type="transmembrane region" description="Helical" evidence="11">
    <location>
        <begin position="75"/>
        <end position="96"/>
    </location>
</feature>
<name>A0A1G6YT19_9PROT</name>
<keyword evidence="8" id="KW-0868">Chloride</keyword>
<organism evidence="13 14">
    <name type="scientific">Rhodospira trueperi</name>
    <dbReference type="NCBI Taxonomy" id="69960"/>
    <lineage>
        <taxon>Bacteria</taxon>
        <taxon>Pseudomonadati</taxon>
        <taxon>Pseudomonadota</taxon>
        <taxon>Alphaproteobacteria</taxon>
        <taxon>Rhodospirillales</taxon>
        <taxon>Rhodospirillaceae</taxon>
        <taxon>Rhodospira</taxon>
    </lineage>
</organism>
<evidence type="ECO:0000259" key="12">
    <source>
        <dbReference type="PROSITE" id="PS51371"/>
    </source>
</evidence>
<keyword evidence="5" id="KW-0406">Ion transport</keyword>
<dbReference type="InterPro" id="IPR046342">
    <property type="entry name" value="CBS_dom_sf"/>
</dbReference>
<evidence type="ECO:0000256" key="10">
    <source>
        <dbReference type="PROSITE-ProRule" id="PRU00703"/>
    </source>
</evidence>
<keyword evidence="14" id="KW-1185">Reference proteome</keyword>
<dbReference type="Gene3D" id="3.10.580.10">
    <property type="entry name" value="CBS-domain"/>
    <property type="match status" value="1"/>
</dbReference>
<dbReference type="CDD" id="cd00400">
    <property type="entry name" value="Voltage_gated_ClC"/>
    <property type="match status" value="1"/>
</dbReference>
<evidence type="ECO:0000256" key="9">
    <source>
        <dbReference type="ARBA" id="ARBA00023303"/>
    </source>
</evidence>
<keyword evidence="4 11" id="KW-1133">Transmembrane helix</keyword>
<dbReference type="InterPro" id="IPR014743">
    <property type="entry name" value="Cl-channel_core"/>
</dbReference>
<keyword evidence="9" id="KW-0407">Ion channel</keyword>
<dbReference type="CDD" id="cd02205">
    <property type="entry name" value="CBS_pair_SF"/>
    <property type="match status" value="1"/>
</dbReference>
<feature type="domain" description="CBS" evidence="12">
    <location>
        <begin position="524"/>
        <end position="582"/>
    </location>
</feature>
<dbReference type="SUPFAM" id="SSF54631">
    <property type="entry name" value="CBS-domain pair"/>
    <property type="match status" value="1"/>
</dbReference>
<dbReference type="InterPro" id="IPR001807">
    <property type="entry name" value="ClC"/>
</dbReference>
<feature type="transmembrane region" description="Helical" evidence="11">
    <location>
        <begin position="174"/>
        <end position="198"/>
    </location>
</feature>
<keyword evidence="7" id="KW-0869">Chloride channel</keyword>
<evidence type="ECO:0000256" key="2">
    <source>
        <dbReference type="ARBA" id="ARBA00022448"/>
    </source>
</evidence>
<dbReference type="PROSITE" id="PS51371">
    <property type="entry name" value="CBS"/>
    <property type="match status" value="1"/>
</dbReference>
<dbReference type="SUPFAM" id="SSF81340">
    <property type="entry name" value="Clc chloride channel"/>
    <property type="match status" value="1"/>
</dbReference>
<dbReference type="Pfam" id="PF00571">
    <property type="entry name" value="CBS"/>
    <property type="match status" value="1"/>
</dbReference>
<gene>
    <name evidence="13" type="ORF">SAMN05421720_10299</name>
</gene>
<dbReference type="STRING" id="69960.SAMN05421720_10299"/>
<reference evidence="13 14" key="1">
    <citation type="submission" date="2016-10" db="EMBL/GenBank/DDBJ databases">
        <authorList>
            <person name="de Groot N.N."/>
        </authorList>
    </citation>
    <scope>NUCLEOTIDE SEQUENCE [LARGE SCALE GENOMIC DNA]</scope>
    <source>
        <strain evidence="13 14">ATCC 700224</strain>
    </source>
</reference>
<keyword evidence="10" id="KW-0129">CBS domain</keyword>
<feature type="transmembrane region" description="Helical" evidence="11">
    <location>
        <begin position="210"/>
        <end position="229"/>
    </location>
</feature>
<evidence type="ECO:0000256" key="6">
    <source>
        <dbReference type="ARBA" id="ARBA00023136"/>
    </source>
</evidence>
<keyword evidence="6 11" id="KW-0472">Membrane</keyword>
<dbReference type="GO" id="GO:0005254">
    <property type="term" value="F:chloride channel activity"/>
    <property type="evidence" value="ECO:0007669"/>
    <property type="project" value="UniProtKB-KW"/>
</dbReference>
<feature type="transmembrane region" description="Helical" evidence="11">
    <location>
        <begin position="126"/>
        <end position="144"/>
    </location>
</feature>
<feature type="transmembrane region" description="Helical" evidence="11">
    <location>
        <begin position="321"/>
        <end position="342"/>
    </location>
</feature>
<evidence type="ECO:0000256" key="11">
    <source>
        <dbReference type="SAM" id="Phobius"/>
    </source>
</evidence>
<dbReference type="GO" id="GO:0034707">
    <property type="term" value="C:chloride channel complex"/>
    <property type="evidence" value="ECO:0007669"/>
    <property type="project" value="UniProtKB-KW"/>
</dbReference>
<dbReference type="EMBL" id="FNAP01000002">
    <property type="protein sequence ID" value="SDD92785.1"/>
    <property type="molecule type" value="Genomic_DNA"/>
</dbReference>
<evidence type="ECO:0000256" key="1">
    <source>
        <dbReference type="ARBA" id="ARBA00004141"/>
    </source>
</evidence>
<evidence type="ECO:0000256" key="8">
    <source>
        <dbReference type="ARBA" id="ARBA00023214"/>
    </source>
</evidence>
<dbReference type="AlphaFoldDB" id="A0A1G6YT19"/>
<feature type="transmembrane region" description="Helical" evidence="11">
    <location>
        <begin position="380"/>
        <end position="405"/>
    </location>
</feature>
<feature type="transmembrane region" description="Helical" evidence="11">
    <location>
        <begin position="29"/>
        <end position="54"/>
    </location>
</feature>
<dbReference type="Pfam" id="PF00654">
    <property type="entry name" value="Voltage_CLC"/>
    <property type="match status" value="1"/>
</dbReference>
<protein>
    <submittedName>
        <fullName evidence="13">Chloride channel protein, CIC family</fullName>
    </submittedName>
</protein>